<protein>
    <recommendedName>
        <fullName evidence="1">DUF4371 domain-containing protein</fullName>
    </recommendedName>
</protein>
<reference evidence="2" key="1">
    <citation type="submission" date="2023-02" db="EMBL/GenBank/DDBJ databases">
        <title>Genome of toxic invasive species Heracleum sosnowskyi carries increased number of genes despite the absence of recent whole-genome duplications.</title>
        <authorList>
            <person name="Schelkunov M."/>
            <person name="Shtratnikova V."/>
            <person name="Makarenko M."/>
            <person name="Klepikova A."/>
            <person name="Omelchenko D."/>
            <person name="Novikova G."/>
            <person name="Obukhova E."/>
            <person name="Bogdanov V."/>
            <person name="Penin A."/>
            <person name="Logacheva M."/>
        </authorList>
    </citation>
    <scope>NUCLEOTIDE SEQUENCE</scope>
    <source>
        <strain evidence="2">Hsosn_3</strain>
        <tissue evidence="2">Leaf</tissue>
    </source>
</reference>
<sequence>MLFKNCEELMKVTRHIDKVLNAQSLEEVQKNRLRLKASIASVRWLSLQACAFRGHDEAPTSSNRGNFIEMANAGRGINQIGNLHRSGSTRWSSHFDSICSLIDMYGATISVLGSIVEEGNSTSLRGEATERSFLAMELVKTALRNKMEEEFLADSMMLYIERDLVEDIDSDSIIDEFYSIKNRRLQLK</sequence>
<dbReference type="PANTHER" id="PTHR11697:SF230">
    <property type="entry name" value="ZINC FINGER, MYM DOMAIN CONTAINING 1"/>
    <property type="match status" value="1"/>
</dbReference>
<reference evidence="2" key="2">
    <citation type="submission" date="2023-05" db="EMBL/GenBank/DDBJ databases">
        <authorList>
            <person name="Schelkunov M.I."/>
        </authorList>
    </citation>
    <scope>NUCLEOTIDE SEQUENCE</scope>
    <source>
        <strain evidence="2">Hsosn_3</strain>
        <tissue evidence="2">Leaf</tissue>
    </source>
</reference>
<evidence type="ECO:0000313" key="2">
    <source>
        <dbReference type="EMBL" id="KAK1376652.1"/>
    </source>
</evidence>
<name>A0AAD8ML03_9APIA</name>
<dbReference type="InterPro" id="IPR025398">
    <property type="entry name" value="DUF4371"/>
</dbReference>
<organism evidence="2 3">
    <name type="scientific">Heracleum sosnowskyi</name>
    <dbReference type="NCBI Taxonomy" id="360622"/>
    <lineage>
        <taxon>Eukaryota</taxon>
        <taxon>Viridiplantae</taxon>
        <taxon>Streptophyta</taxon>
        <taxon>Embryophyta</taxon>
        <taxon>Tracheophyta</taxon>
        <taxon>Spermatophyta</taxon>
        <taxon>Magnoliopsida</taxon>
        <taxon>eudicotyledons</taxon>
        <taxon>Gunneridae</taxon>
        <taxon>Pentapetalae</taxon>
        <taxon>asterids</taxon>
        <taxon>campanulids</taxon>
        <taxon>Apiales</taxon>
        <taxon>Apiaceae</taxon>
        <taxon>Apioideae</taxon>
        <taxon>apioid superclade</taxon>
        <taxon>Tordylieae</taxon>
        <taxon>Tordyliinae</taxon>
        <taxon>Heracleum</taxon>
    </lineage>
</organism>
<dbReference type="Pfam" id="PF14291">
    <property type="entry name" value="DUF4371"/>
    <property type="match status" value="1"/>
</dbReference>
<comment type="caution">
    <text evidence="2">The sequence shown here is derived from an EMBL/GenBank/DDBJ whole genome shotgun (WGS) entry which is preliminary data.</text>
</comment>
<dbReference type="InterPro" id="IPR055298">
    <property type="entry name" value="AtLOH3-like"/>
</dbReference>
<accession>A0AAD8ML03</accession>
<dbReference type="Proteomes" id="UP001237642">
    <property type="component" value="Unassembled WGS sequence"/>
</dbReference>
<dbReference type="EMBL" id="JAUIZM010000007">
    <property type="protein sequence ID" value="KAK1376652.1"/>
    <property type="molecule type" value="Genomic_DNA"/>
</dbReference>
<evidence type="ECO:0000259" key="1">
    <source>
        <dbReference type="Pfam" id="PF14291"/>
    </source>
</evidence>
<feature type="domain" description="DUF4371" evidence="1">
    <location>
        <begin position="4"/>
        <end position="79"/>
    </location>
</feature>
<dbReference type="PANTHER" id="PTHR11697">
    <property type="entry name" value="GENERAL TRANSCRIPTION FACTOR 2-RELATED ZINC FINGER PROTEIN"/>
    <property type="match status" value="1"/>
</dbReference>
<proteinExistence type="predicted"/>
<keyword evidence="3" id="KW-1185">Reference proteome</keyword>
<evidence type="ECO:0000313" key="3">
    <source>
        <dbReference type="Proteomes" id="UP001237642"/>
    </source>
</evidence>
<dbReference type="AlphaFoldDB" id="A0AAD8ML03"/>
<gene>
    <name evidence="2" type="ORF">POM88_032845</name>
</gene>